<reference evidence="3 4" key="1">
    <citation type="submission" date="2024-04" db="EMBL/GenBank/DDBJ databases">
        <title>Luteolibacter sp. isolated from soil.</title>
        <authorList>
            <person name="An J."/>
        </authorList>
    </citation>
    <scope>NUCLEOTIDE SEQUENCE [LARGE SCALE GENOMIC DNA]</scope>
    <source>
        <strain evidence="3 4">Y139</strain>
    </source>
</reference>
<dbReference type="EMBL" id="JBBUKT010000002">
    <property type="protein sequence ID" value="MEK7950414.1"/>
    <property type="molecule type" value="Genomic_DNA"/>
</dbReference>
<evidence type="ECO:0000313" key="4">
    <source>
        <dbReference type="Proteomes" id="UP001371305"/>
    </source>
</evidence>
<feature type="region of interest" description="Disordered" evidence="1">
    <location>
        <begin position="382"/>
        <end position="406"/>
    </location>
</feature>
<protein>
    <submittedName>
        <fullName evidence="3">Nucleoside hydrolase-like domain-containing protein</fullName>
    </submittedName>
</protein>
<evidence type="ECO:0000256" key="1">
    <source>
        <dbReference type="SAM" id="MobiDB-lite"/>
    </source>
</evidence>
<evidence type="ECO:0000259" key="2">
    <source>
        <dbReference type="Pfam" id="PF07632"/>
    </source>
</evidence>
<proteinExistence type="predicted"/>
<dbReference type="Gene3D" id="3.90.245.10">
    <property type="entry name" value="Ribonucleoside hydrolase-like"/>
    <property type="match status" value="1"/>
</dbReference>
<keyword evidence="4" id="KW-1185">Reference proteome</keyword>
<dbReference type="RefSeq" id="WP_341403967.1">
    <property type="nucleotide sequence ID" value="NZ_JBBUKT010000002.1"/>
</dbReference>
<accession>A0ABU9ARS9</accession>
<dbReference type="Proteomes" id="UP001371305">
    <property type="component" value="Unassembled WGS sequence"/>
</dbReference>
<dbReference type="InterPro" id="IPR011483">
    <property type="entry name" value="Sde182_NH-like"/>
</dbReference>
<sequence>MGFRRVLALFFLAVLVIPAMTLSVSAEVRPRVIVSTDIGGTDFDDFQSLVHLLVYADRIDLEGLIASPWGAARNRKENLLKLIDIYAKDFSNLKSYSDDYPKPDQLRAVTKQGGTDSADLRGWGERTEGSDWILQCARRDDPRPLWLLVWGGIDDLAQALHDDPSIKQKLRIYWIGGPNKKWSTTAYDYIAREHRDLWIIEANSTYMGFFRGGNQAGDLGNREFVTAHVKGRGALGDYFATISPEIKMGDTPSLTYLLGPGARPENPAAESGSWGGSFVRSWDRKRMTFTSAPTEADTVETYSIVDLGYRPEGSAPTDASARLVVDDQEFSGFPGGDGAWHFLFSPKSARKWSYRIASNHPGLDGRTGSFASVLPAVGQKPSPDYPHWWTDDPDPGLREGDQQGAKTVSRWREDCLKDFAERMVRCGTPAR</sequence>
<dbReference type="Pfam" id="PF07632">
    <property type="entry name" value="Sde182_NH-like"/>
    <property type="match status" value="1"/>
</dbReference>
<dbReference type="InterPro" id="IPR036452">
    <property type="entry name" value="Ribo_hydro-like"/>
</dbReference>
<dbReference type="SUPFAM" id="SSF53590">
    <property type="entry name" value="Nucleoside hydrolase"/>
    <property type="match status" value="1"/>
</dbReference>
<feature type="domain" description="Cellulose-binding Sde182 nucleoside hydrolase-like" evidence="2">
    <location>
        <begin position="31"/>
        <end position="278"/>
    </location>
</feature>
<name>A0ABU9ARS9_9BACT</name>
<comment type="caution">
    <text evidence="3">The sequence shown here is derived from an EMBL/GenBank/DDBJ whole genome shotgun (WGS) entry which is preliminary data.</text>
</comment>
<evidence type="ECO:0000313" key="3">
    <source>
        <dbReference type="EMBL" id="MEK7950414.1"/>
    </source>
</evidence>
<organism evidence="3 4">
    <name type="scientific">Luteolibacter soli</name>
    <dbReference type="NCBI Taxonomy" id="3135280"/>
    <lineage>
        <taxon>Bacteria</taxon>
        <taxon>Pseudomonadati</taxon>
        <taxon>Verrucomicrobiota</taxon>
        <taxon>Verrucomicrobiia</taxon>
        <taxon>Verrucomicrobiales</taxon>
        <taxon>Verrucomicrobiaceae</taxon>
        <taxon>Luteolibacter</taxon>
    </lineage>
</organism>
<gene>
    <name evidence="3" type="ORF">WKV53_07900</name>
</gene>